<evidence type="ECO:0000256" key="2">
    <source>
        <dbReference type="ARBA" id="ARBA00008107"/>
    </source>
</evidence>
<reference evidence="10" key="1">
    <citation type="submission" date="2016-10" db="EMBL/GenBank/DDBJ databases">
        <authorList>
            <person name="Varghese N."/>
            <person name="Submissions S."/>
        </authorList>
    </citation>
    <scope>NUCLEOTIDE SEQUENCE [LARGE SCALE GENOMIC DNA]</scope>
    <source>
        <strain evidence="10">S7</strain>
    </source>
</reference>
<dbReference type="GO" id="GO:0005737">
    <property type="term" value="C:cytoplasm"/>
    <property type="evidence" value="ECO:0007669"/>
    <property type="project" value="UniProtKB-SubCell"/>
</dbReference>
<dbReference type="PANTHER" id="PTHR42930:SF3">
    <property type="entry name" value="PHOSPHATE-SPECIFIC TRANSPORT SYSTEM ACCESSORY PROTEIN PHOU"/>
    <property type="match status" value="1"/>
</dbReference>
<dbReference type="InterPro" id="IPR026022">
    <property type="entry name" value="PhoU_dom"/>
</dbReference>
<dbReference type="GO" id="GO:0006817">
    <property type="term" value="P:phosphate ion transport"/>
    <property type="evidence" value="ECO:0007669"/>
    <property type="project" value="UniProtKB-KW"/>
</dbReference>
<dbReference type="EMBL" id="FOXD01000009">
    <property type="protein sequence ID" value="SFP74832.1"/>
    <property type="molecule type" value="Genomic_DNA"/>
</dbReference>
<evidence type="ECO:0000259" key="8">
    <source>
        <dbReference type="Pfam" id="PF01895"/>
    </source>
</evidence>
<gene>
    <name evidence="9" type="ORF">SAMN05518683_109114</name>
</gene>
<keyword evidence="5 7" id="KW-0963">Cytoplasm</keyword>
<organism evidence="9 10">
    <name type="scientific">Salibacterium halotolerans</name>
    <dbReference type="NCBI Taxonomy" id="1884432"/>
    <lineage>
        <taxon>Bacteria</taxon>
        <taxon>Bacillati</taxon>
        <taxon>Bacillota</taxon>
        <taxon>Bacilli</taxon>
        <taxon>Bacillales</taxon>
        <taxon>Bacillaceae</taxon>
    </lineage>
</organism>
<dbReference type="FunFam" id="1.20.58.220:FF:000004">
    <property type="entry name" value="Phosphate-specific transport system accessory protein PhoU"/>
    <property type="match status" value="1"/>
</dbReference>
<dbReference type="PIRSF" id="PIRSF003107">
    <property type="entry name" value="PhoU"/>
    <property type="match status" value="1"/>
</dbReference>
<evidence type="ECO:0000256" key="7">
    <source>
        <dbReference type="PIRNR" id="PIRNR003107"/>
    </source>
</evidence>
<comment type="subcellular location">
    <subcellularLocation>
        <location evidence="1 7">Cytoplasm</location>
    </subcellularLocation>
</comment>
<name>A0A1I5SVM2_9BACI</name>
<dbReference type="Gene3D" id="1.20.58.220">
    <property type="entry name" value="Phosphate transport system protein phou homolog 2, domain 2"/>
    <property type="match status" value="1"/>
</dbReference>
<evidence type="ECO:0000256" key="5">
    <source>
        <dbReference type="ARBA" id="ARBA00022490"/>
    </source>
</evidence>
<comment type="similarity">
    <text evidence="2 7">Belongs to the PhoU family.</text>
</comment>
<feature type="domain" description="PhoU" evidence="8">
    <location>
        <begin position="121"/>
        <end position="204"/>
    </location>
</feature>
<evidence type="ECO:0000256" key="6">
    <source>
        <dbReference type="ARBA" id="ARBA00022592"/>
    </source>
</evidence>
<dbReference type="Pfam" id="PF01895">
    <property type="entry name" value="PhoU"/>
    <property type="match status" value="2"/>
</dbReference>
<dbReference type="RefSeq" id="WP_093337071.1">
    <property type="nucleotide sequence ID" value="NZ_FOXD01000009.1"/>
</dbReference>
<feature type="domain" description="PhoU" evidence="8">
    <location>
        <begin position="20"/>
        <end position="105"/>
    </location>
</feature>
<protein>
    <recommendedName>
        <fullName evidence="7">Phosphate-specific transport system accessory protein PhoU</fullName>
    </recommendedName>
</protein>
<sequence length="216" mass="24595">MGVRGTYEQELLQLKADIFSMGEDVIAAFRQALNLLNNPDEEEMNVLIERDSDINGIELRIHDDATMMIARQQPVATDLRTTIVAMKVSSDLERVADLAVDIVKAAKRMEQNSNEDEIKAILEMADVAEEMLREALTAYQNRDLMRAQRIATLDDTVDQKYKHYIQSLFTLSDETNAGQTTQLAFIGRYVERIADYATNLAEWIVYESNGKHFDLN</sequence>
<evidence type="ECO:0000256" key="3">
    <source>
        <dbReference type="ARBA" id="ARBA00011738"/>
    </source>
</evidence>
<keyword evidence="6 7" id="KW-0592">Phosphate transport</keyword>
<evidence type="ECO:0000313" key="9">
    <source>
        <dbReference type="EMBL" id="SFP74832.1"/>
    </source>
</evidence>
<dbReference type="AlphaFoldDB" id="A0A1I5SVM2"/>
<dbReference type="NCBIfam" id="TIGR02135">
    <property type="entry name" value="phoU_full"/>
    <property type="match status" value="1"/>
</dbReference>
<comment type="function">
    <text evidence="7">Plays a role in the regulation of phosphate uptake.</text>
</comment>
<dbReference type="Proteomes" id="UP000198892">
    <property type="component" value="Unassembled WGS sequence"/>
</dbReference>
<comment type="subunit">
    <text evidence="3 7">Homodimer.</text>
</comment>
<dbReference type="PANTHER" id="PTHR42930">
    <property type="entry name" value="PHOSPHATE-SPECIFIC TRANSPORT SYSTEM ACCESSORY PROTEIN PHOU"/>
    <property type="match status" value="1"/>
</dbReference>
<evidence type="ECO:0000256" key="1">
    <source>
        <dbReference type="ARBA" id="ARBA00004496"/>
    </source>
</evidence>
<dbReference type="SUPFAM" id="SSF109755">
    <property type="entry name" value="PhoU-like"/>
    <property type="match status" value="1"/>
</dbReference>
<dbReference type="STRING" id="1884432.SAMN05518683_109114"/>
<dbReference type="InterPro" id="IPR038078">
    <property type="entry name" value="PhoU-like_sf"/>
</dbReference>
<evidence type="ECO:0000256" key="4">
    <source>
        <dbReference type="ARBA" id="ARBA00022448"/>
    </source>
</evidence>
<accession>A0A1I5SVM2</accession>
<keyword evidence="10" id="KW-1185">Reference proteome</keyword>
<dbReference type="GO" id="GO:0045936">
    <property type="term" value="P:negative regulation of phosphate metabolic process"/>
    <property type="evidence" value="ECO:0007669"/>
    <property type="project" value="InterPro"/>
</dbReference>
<evidence type="ECO:0000313" key="10">
    <source>
        <dbReference type="Proteomes" id="UP000198892"/>
    </source>
</evidence>
<dbReference type="InterPro" id="IPR028366">
    <property type="entry name" value="PhoU"/>
</dbReference>
<dbReference type="GO" id="GO:0030643">
    <property type="term" value="P:intracellular phosphate ion homeostasis"/>
    <property type="evidence" value="ECO:0007669"/>
    <property type="project" value="InterPro"/>
</dbReference>
<dbReference type="OrthoDB" id="9814256at2"/>
<proteinExistence type="inferred from homology"/>
<keyword evidence="4 7" id="KW-0813">Transport</keyword>